<gene>
    <name evidence="7" type="ORF">ACFQ1T_06680</name>
</gene>
<sequence length="201" mass="22522">MNPIRLFDYVTPRSEQPKVLAMPKPGVTQLLIFYILPLSLIPCITMYLRLDHQVPKLFFDQLPGNRLLMVSIELLFLQLVLVLVMAWITQHLAQMMGVKPGFRDALLLITLATIPLWLTSLFYLVPSLSVNVLVHGVAALIAIALVYRGVRYVFGIRERGAMFSLTLAIVCTAGLGFGVILIGSLISWETIEQLQFSVKKL</sequence>
<dbReference type="RefSeq" id="WP_379075083.1">
    <property type="nucleotide sequence ID" value="NZ_JBHTJW010000002.1"/>
</dbReference>
<feature type="transmembrane region" description="Helical" evidence="5">
    <location>
        <begin position="132"/>
        <end position="150"/>
    </location>
</feature>
<dbReference type="Proteomes" id="UP001597106">
    <property type="component" value="Unassembled WGS sequence"/>
</dbReference>
<name>A0ABW3GGD2_9PROT</name>
<feature type="transmembrane region" description="Helical" evidence="5">
    <location>
        <begin position="105"/>
        <end position="126"/>
    </location>
</feature>
<keyword evidence="3 5" id="KW-1133">Transmembrane helix</keyword>
<feature type="domain" description="Yip1" evidence="6">
    <location>
        <begin position="22"/>
        <end position="176"/>
    </location>
</feature>
<dbReference type="EMBL" id="JBHTJW010000002">
    <property type="protein sequence ID" value="MFD0929463.1"/>
    <property type="molecule type" value="Genomic_DNA"/>
</dbReference>
<evidence type="ECO:0000256" key="4">
    <source>
        <dbReference type="ARBA" id="ARBA00023136"/>
    </source>
</evidence>
<evidence type="ECO:0000259" key="6">
    <source>
        <dbReference type="Pfam" id="PF04893"/>
    </source>
</evidence>
<accession>A0ABW3GGD2</accession>
<feature type="transmembrane region" description="Helical" evidence="5">
    <location>
        <begin position="162"/>
        <end position="186"/>
    </location>
</feature>
<evidence type="ECO:0000256" key="3">
    <source>
        <dbReference type="ARBA" id="ARBA00022989"/>
    </source>
</evidence>
<proteinExistence type="predicted"/>
<evidence type="ECO:0000256" key="5">
    <source>
        <dbReference type="SAM" id="Phobius"/>
    </source>
</evidence>
<keyword evidence="8" id="KW-1185">Reference proteome</keyword>
<keyword evidence="2 5" id="KW-0812">Transmembrane</keyword>
<evidence type="ECO:0000256" key="2">
    <source>
        <dbReference type="ARBA" id="ARBA00022692"/>
    </source>
</evidence>
<reference evidence="8" key="1">
    <citation type="journal article" date="2019" name="Int. J. Syst. Evol. Microbiol.">
        <title>The Global Catalogue of Microorganisms (GCM) 10K type strain sequencing project: providing services to taxonomists for standard genome sequencing and annotation.</title>
        <authorList>
            <consortium name="The Broad Institute Genomics Platform"/>
            <consortium name="The Broad Institute Genome Sequencing Center for Infectious Disease"/>
            <person name="Wu L."/>
            <person name="Ma J."/>
        </authorList>
    </citation>
    <scope>NUCLEOTIDE SEQUENCE [LARGE SCALE GENOMIC DNA]</scope>
    <source>
        <strain evidence="8">CCUG 59685</strain>
    </source>
</reference>
<feature type="transmembrane region" description="Helical" evidence="5">
    <location>
        <begin position="30"/>
        <end position="48"/>
    </location>
</feature>
<evidence type="ECO:0000256" key="1">
    <source>
        <dbReference type="ARBA" id="ARBA00004141"/>
    </source>
</evidence>
<evidence type="ECO:0000313" key="8">
    <source>
        <dbReference type="Proteomes" id="UP001597106"/>
    </source>
</evidence>
<comment type="caution">
    <text evidence="7">The sequence shown here is derived from an EMBL/GenBank/DDBJ whole genome shotgun (WGS) entry which is preliminary data.</text>
</comment>
<feature type="transmembrane region" description="Helical" evidence="5">
    <location>
        <begin position="68"/>
        <end position="93"/>
    </location>
</feature>
<keyword evidence="4 5" id="KW-0472">Membrane</keyword>
<protein>
    <submittedName>
        <fullName evidence="7">Yip1 family protein</fullName>
    </submittedName>
</protein>
<dbReference type="InterPro" id="IPR006977">
    <property type="entry name" value="Yip1_dom"/>
</dbReference>
<comment type="subcellular location">
    <subcellularLocation>
        <location evidence="1">Membrane</location>
        <topology evidence="1">Multi-pass membrane protein</topology>
    </subcellularLocation>
</comment>
<dbReference type="Pfam" id="PF04893">
    <property type="entry name" value="Yip1"/>
    <property type="match status" value="1"/>
</dbReference>
<organism evidence="7 8">
    <name type="scientific">Methylophilus glucosoxydans</name>
    <dbReference type="NCBI Taxonomy" id="752553"/>
    <lineage>
        <taxon>Bacteria</taxon>
        <taxon>Pseudomonadati</taxon>
        <taxon>Pseudomonadota</taxon>
        <taxon>Betaproteobacteria</taxon>
        <taxon>Nitrosomonadales</taxon>
        <taxon>Methylophilaceae</taxon>
        <taxon>Methylophilus</taxon>
    </lineage>
</organism>
<evidence type="ECO:0000313" key="7">
    <source>
        <dbReference type="EMBL" id="MFD0929463.1"/>
    </source>
</evidence>